<evidence type="ECO:0000313" key="10">
    <source>
        <dbReference type="Proteomes" id="UP000663853"/>
    </source>
</evidence>
<dbReference type="Proteomes" id="UP000663853">
    <property type="component" value="Unassembled WGS sequence"/>
</dbReference>
<comment type="caution">
    <text evidence="9">The sequence shown here is derived from an EMBL/GenBank/DDBJ whole genome shotgun (WGS) entry which is preliminary data.</text>
</comment>
<keyword evidence="5" id="KW-0479">Metal-binding</keyword>
<comment type="pathway">
    <text evidence="2">Secondary metabolite biosynthesis.</text>
</comment>
<dbReference type="InterPro" id="IPR001128">
    <property type="entry name" value="Cyt_P450"/>
</dbReference>
<keyword evidence="8" id="KW-0503">Monooxygenase</keyword>
<evidence type="ECO:0000256" key="6">
    <source>
        <dbReference type="ARBA" id="ARBA00023002"/>
    </source>
</evidence>
<keyword evidence="4" id="KW-0349">Heme</keyword>
<comment type="cofactor">
    <cofactor evidence="1">
        <name>heme</name>
        <dbReference type="ChEBI" id="CHEBI:30413"/>
    </cofactor>
</comment>
<protein>
    <submittedName>
        <fullName evidence="9">Uncharacterized protein</fullName>
    </submittedName>
</protein>
<comment type="similarity">
    <text evidence="3">Belongs to the cytochrome P450 family.</text>
</comment>
<keyword evidence="6" id="KW-0560">Oxidoreductase</keyword>
<evidence type="ECO:0000256" key="4">
    <source>
        <dbReference type="ARBA" id="ARBA00022617"/>
    </source>
</evidence>
<evidence type="ECO:0000256" key="2">
    <source>
        <dbReference type="ARBA" id="ARBA00005179"/>
    </source>
</evidence>
<dbReference type="InterPro" id="IPR050121">
    <property type="entry name" value="Cytochrome_P450_monoxygenase"/>
</dbReference>
<dbReference type="PANTHER" id="PTHR24305">
    <property type="entry name" value="CYTOCHROME P450"/>
    <property type="match status" value="1"/>
</dbReference>
<evidence type="ECO:0000256" key="7">
    <source>
        <dbReference type="ARBA" id="ARBA00023004"/>
    </source>
</evidence>
<proteinExistence type="inferred from homology"/>
<dbReference type="InterPro" id="IPR036396">
    <property type="entry name" value="Cyt_P450_sf"/>
</dbReference>
<name>A0A8H2XKP8_9AGAM</name>
<dbReference type="GO" id="GO:0020037">
    <property type="term" value="F:heme binding"/>
    <property type="evidence" value="ECO:0007669"/>
    <property type="project" value="InterPro"/>
</dbReference>
<evidence type="ECO:0000256" key="3">
    <source>
        <dbReference type="ARBA" id="ARBA00010617"/>
    </source>
</evidence>
<keyword evidence="7" id="KW-0408">Iron</keyword>
<reference evidence="9" key="1">
    <citation type="submission" date="2021-01" db="EMBL/GenBank/DDBJ databases">
        <authorList>
            <person name="Kaushik A."/>
        </authorList>
    </citation>
    <scope>NUCLEOTIDE SEQUENCE</scope>
    <source>
        <strain evidence="9">AG6-10EEA</strain>
    </source>
</reference>
<gene>
    <name evidence="9" type="ORF">RDB_LOCUS16868</name>
</gene>
<dbReference type="AlphaFoldDB" id="A0A8H2XKP8"/>
<accession>A0A8H2XKP8</accession>
<sequence>MSDFSTFISAGHEMTRITNVPIKQGTNVIMNIVYLNRDETIWGDRANAFLPERWLGSKIDEVTQAGLRLPGVYCSMMTFGSGSYACIAYSGFKFAVMENS</sequence>
<dbReference type="Gene3D" id="1.10.630.10">
    <property type="entry name" value="Cytochrome P450"/>
    <property type="match status" value="1"/>
</dbReference>
<evidence type="ECO:0000313" key="9">
    <source>
        <dbReference type="EMBL" id="CAE6424669.1"/>
    </source>
</evidence>
<dbReference type="PANTHER" id="PTHR24305:SF166">
    <property type="entry name" value="CYTOCHROME P450 12A4, MITOCHONDRIAL-RELATED"/>
    <property type="match status" value="1"/>
</dbReference>
<evidence type="ECO:0000256" key="1">
    <source>
        <dbReference type="ARBA" id="ARBA00001971"/>
    </source>
</evidence>
<dbReference type="Pfam" id="PF00067">
    <property type="entry name" value="p450"/>
    <property type="match status" value="1"/>
</dbReference>
<organism evidence="9 10">
    <name type="scientific">Rhizoctonia solani</name>
    <dbReference type="NCBI Taxonomy" id="456999"/>
    <lineage>
        <taxon>Eukaryota</taxon>
        <taxon>Fungi</taxon>
        <taxon>Dikarya</taxon>
        <taxon>Basidiomycota</taxon>
        <taxon>Agaricomycotina</taxon>
        <taxon>Agaricomycetes</taxon>
        <taxon>Cantharellales</taxon>
        <taxon>Ceratobasidiaceae</taxon>
        <taxon>Rhizoctonia</taxon>
    </lineage>
</organism>
<evidence type="ECO:0000256" key="5">
    <source>
        <dbReference type="ARBA" id="ARBA00022723"/>
    </source>
</evidence>
<dbReference type="GO" id="GO:0005506">
    <property type="term" value="F:iron ion binding"/>
    <property type="evidence" value="ECO:0007669"/>
    <property type="project" value="InterPro"/>
</dbReference>
<dbReference type="EMBL" id="CAJMXA010000294">
    <property type="protein sequence ID" value="CAE6424669.1"/>
    <property type="molecule type" value="Genomic_DNA"/>
</dbReference>
<dbReference type="GO" id="GO:0016705">
    <property type="term" value="F:oxidoreductase activity, acting on paired donors, with incorporation or reduction of molecular oxygen"/>
    <property type="evidence" value="ECO:0007669"/>
    <property type="project" value="InterPro"/>
</dbReference>
<dbReference type="GO" id="GO:0004497">
    <property type="term" value="F:monooxygenase activity"/>
    <property type="evidence" value="ECO:0007669"/>
    <property type="project" value="UniProtKB-KW"/>
</dbReference>
<dbReference type="SUPFAM" id="SSF48264">
    <property type="entry name" value="Cytochrome P450"/>
    <property type="match status" value="1"/>
</dbReference>
<evidence type="ECO:0000256" key="8">
    <source>
        <dbReference type="ARBA" id="ARBA00023033"/>
    </source>
</evidence>